<dbReference type="AlphaFoldDB" id="A0A8H7RBU4"/>
<dbReference type="Proteomes" id="UP000603453">
    <property type="component" value="Unassembled WGS sequence"/>
</dbReference>
<dbReference type="EMBL" id="JAEPRD010000029">
    <property type="protein sequence ID" value="KAG2206746.1"/>
    <property type="molecule type" value="Genomic_DNA"/>
</dbReference>
<evidence type="ECO:0000313" key="2">
    <source>
        <dbReference type="Proteomes" id="UP000603453"/>
    </source>
</evidence>
<organism evidence="1 2">
    <name type="scientific">Mucor saturninus</name>
    <dbReference type="NCBI Taxonomy" id="64648"/>
    <lineage>
        <taxon>Eukaryota</taxon>
        <taxon>Fungi</taxon>
        <taxon>Fungi incertae sedis</taxon>
        <taxon>Mucoromycota</taxon>
        <taxon>Mucoromycotina</taxon>
        <taxon>Mucoromycetes</taxon>
        <taxon>Mucorales</taxon>
        <taxon>Mucorineae</taxon>
        <taxon>Mucoraceae</taxon>
        <taxon>Mucor</taxon>
    </lineage>
</organism>
<proteinExistence type="predicted"/>
<keyword evidence="2" id="KW-1185">Reference proteome</keyword>
<reference evidence="1" key="1">
    <citation type="submission" date="2020-12" db="EMBL/GenBank/DDBJ databases">
        <title>Metabolic potential, ecology and presence of endohyphal bacteria is reflected in genomic diversity of Mucoromycotina.</title>
        <authorList>
            <person name="Muszewska A."/>
            <person name="Okrasinska A."/>
            <person name="Steczkiewicz K."/>
            <person name="Drgas O."/>
            <person name="Orlowska M."/>
            <person name="Perlinska-Lenart U."/>
            <person name="Aleksandrzak-Piekarczyk T."/>
            <person name="Szatraj K."/>
            <person name="Zielenkiewicz U."/>
            <person name="Pilsyk S."/>
            <person name="Malc E."/>
            <person name="Mieczkowski P."/>
            <person name="Kruszewska J.S."/>
            <person name="Biernat P."/>
            <person name="Pawlowska J."/>
        </authorList>
    </citation>
    <scope>NUCLEOTIDE SEQUENCE</scope>
    <source>
        <strain evidence="1">WA0000017839</strain>
    </source>
</reference>
<name>A0A8H7RBU4_9FUNG</name>
<sequence length="124" mass="14105">MALNKKQEEDDVPLVQYLLESKKGYFNRISPPVMKLNTQKLPLHRRPSCPTTPLSLLDTFSDDEDDEDLVPIGFITAHQQRKGGQLQSAAEKYKEKVKAQLNDINILVDDDDDDVPLSKSCFFI</sequence>
<dbReference type="OrthoDB" id="2272755at2759"/>
<accession>A0A8H7RBU4</accession>
<protein>
    <submittedName>
        <fullName evidence="1">Uncharacterized protein</fullName>
    </submittedName>
</protein>
<comment type="caution">
    <text evidence="1">The sequence shown here is derived from an EMBL/GenBank/DDBJ whole genome shotgun (WGS) entry which is preliminary data.</text>
</comment>
<gene>
    <name evidence="1" type="ORF">INT47_003688</name>
</gene>
<evidence type="ECO:0000313" key="1">
    <source>
        <dbReference type="EMBL" id="KAG2206746.1"/>
    </source>
</evidence>